<dbReference type="SUPFAM" id="SSF50022">
    <property type="entry name" value="ISP domain"/>
    <property type="match status" value="1"/>
</dbReference>
<dbReference type="CDD" id="cd03477">
    <property type="entry name" value="Rieske_YhfW_C"/>
    <property type="match status" value="1"/>
</dbReference>
<keyword evidence="2" id="KW-0479">Metal-binding</keyword>
<dbReference type="Gene3D" id="2.102.10.10">
    <property type="entry name" value="Rieske [2Fe-2S] iron-sulphur domain"/>
    <property type="match status" value="1"/>
</dbReference>
<evidence type="ECO:0000256" key="5">
    <source>
        <dbReference type="ARBA" id="ARBA00023157"/>
    </source>
</evidence>
<gene>
    <name evidence="7" type="ORF">GCM10008932_19940</name>
</gene>
<dbReference type="InterPro" id="IPR036922">
    <property type="entry name" value="Rieske_2Fe-2S_sf"/>
</dbReference>
<dbReference type="RefSeq" id="WP_343756249.1">
    <property type="nucleotide sequence ID" value="NZ_BAAACW010000128.1"/>
</dbReference>
<dbReference type="Pfam" id="PF00355">
    <property type="entry name" value="Rieske"/>
    <property type="match status" value="1"/>
</dbReference>
<dbReference type="Gene3D" id="3.30.9.10">
    <property type="entry name" value="D-Amino Acid Oxidase, subunit A, domain 2"/>
    <property type="match status" value="1"/>
</dbReference>
<evidence type="ECO:0000256" key="2">
    <source>
        <dbReference type="ARBA" id="ARBA00022723"/>
    </source>
</evidence>
<dbReference type="Gene3D" id="3.50.50.60">
    <property type="entry name" value="FAD/NAD(P)-binding domain"/>
    <property type="match status" value="1"/>
</dbReference>
<comment type="caution">
    <text evidence="7">The sequence shown here is derived from an EMBL/GenBank/DDBJ whole genome shotgun (WGS) entry which is preliminary data.</text>
</comment>
<organism evidence="7 8">
    <name type="scientific">Alkalibacterium iburiense</name>
    <dbReference type="NCBI Taxonomy" id="290589"/>
    <lineage>
        <taxon>Bacteria</taxon>
        <taxon>Bacillati</taxon>
        <taxon>Bacillota</taxon>
        <taxon>Bacilli</taxon>
        <taxon>Lactobacillales</taxon>
        <taxon>Carnobacteriaceae</taxon>
        <taxon>Alkalibacterium</taxon>
    </lineage>
</organism>
<protein>
    <submittedName>
        <fullName evidence="7">FAD-dependent oxidoreductase</fullName>
    </submittedName>
</protein>
<dbReference type="SUPFAM" id="SSF51905">
    <property type="entry name" value="FAD/NAD(P)-binding domain"/>
    <property type="match status" value="1"/>
</dbReference>
<reference evidence="8" key="1">
    <citation type="journal article" date="2019" name="Int. J. Syst. Evol. Microbiol.">
        <title>The Global Catalogue of Microorganisms (GCM) 10K type strain sequencing project: providing services to taxonomists for standard genome sequencing and annotation.</title>
        <authorList>
            <consortium name="The Broad Institute Genomics Platform"/>
            <consortium name="The Broad Institute Genome Sequencing Center for Infectious Disease"/>
            <person name="Wu L."/>
            <person name="Ma J."/>
        </authorList>
    </citation>
    <scope>NUCLEOTIDE SEQUENCE [LARGE SCALE GENOMIC DNA]</scope>
    <source>
        <strain evidence="8">JCM 12662</strain>
    </source>
</reference>
<dbReference type="PANTHER" id="PTHR13847">
    <property type="entry name" value="SARCOSINE DEHYDROGENASE-RELATED"/>
    <property type="match status" value="1"/>
</dbReference>
<dbReference type="InterPro" id="IPR036188">
    <property type="entry name" value="FAD/NAD-bd_sf"/>
</dbReference>
<evidence type="ECO:0000313" key="7">
    <source>
        <dbReference type="EMBL" id="GAA0368094.1"/>
    </source>
</evidence>
<evidence type="ECO:0000256" key="1">
    <source>
        <dbReference type="ARBA" id="ARBA00022714"/>
    </source>
</evidence>
<accession>A0ABP3HEN6</accession>
<dbReference type="InterPro" id="IPR017941">
    <property type="entry name" value="Rieske_2Fe-2S"/>
</dbReference>
<dbReference type="PROSITE" id="PS51296">
    <property type="entry name" value="RIESKE"/>
    <property type="match status" value="1"/>
</dbReference>
<proteinExistence type="predicted"/>
<dbReference type="EMBL" id="BAAACW010000128">
    <property type="protein sequence ID" value="GAA0368094.1"/>
    <property type="molecule type" value="Genomic_DNA"/>
</dbReference>
<keyword evidence="8" id="KW-1185">Reference proteome</keyword>
<evidence type="ECO:0000259" key="6">
    <source>
        <dbReference type="PROSITE" id="PS51296"/>
    </source>
</evidence>
<sequence>MDTHSTNSHLSQFPQSLWLKHSIPRYPSLTENKTTEVGVIGGGIVGILTAYLLAKAGKKVTLIEAREMISGVTGNTTAKISAQHGLIYNELMSTFGEKEARLYYEANRDGLHMIKEISESLEIDCDFETRDATVFSTSTKGKKQIDKEAQAYQKLHIDGTLINGQVDELPFETTAALTMPNQAQFDPVKFLAPLLKEIEKLGGEIYENTRAVKVCKGKMRVHLENEAALDCEKVVVATHYPFNDFNGLYFSKLSIERSYLLAAKVNQPVPKGMYISTESPSRSLRSARSATGEEYLLIGGDGHQTGKRHTHTEAHYRNLENFGKTWFDLQEVPYHWSAQDLTTLDKVPYIGQMIHSSEHILVATGFNKWGMAMGATASQLLTDTILNQENDYSDLFDPLRNKLKTKDVQQFTKKNAAVGKDFVVKHAKRPDKPAESLAIDEGGLVTVNGKKVGGYRDKDGTLHVVKTTCTHMGCGLDWNDAERSWDCSCHGSRFSYKGDVLDGPAVKPLEKVEE</sequence>
<dbReference type="Proteomes" id="UP001501166">
    <property type="component" value="Unassembled WGS sequence"/>
</dbReference>
<dbReference type="Pfam" id="PF01266">
    <property type="entry name" value="DAO"/>
    <property type="match status" value="1"/>
</dbReference>
<keyword evidence="4" id="KW-0411">Iron-sulfur</keyword>
<dbReference type="InterPro" id="IPR038010">
    <property type="entry name" value="YhfW_C"/>
</dbReference>
<keyword evidence="3" id="KW-0408">Iron</keyword>
<dbReference type="PANTHER" id="PTHR13847:SF274">
    <property type="entry name" value="RIESKE 2FE-2S IRON-SULFUR PROTEIN YHFW-RELATED"/>
    <property type="match status" value="1"/>
</dbReference>
<evidence type="ECO:0000256" key="4">
    <source>
        <dbReference type="ARBA" id="ARBA00023014"/>
    </source>
</evidence>
<dbReference type="InterPro" id="IPR006076">
    <property type="entry name" value="FAD-dep_OxRdtase"/>
</dbReference>
<evidence type="ECO:0000313" key="8">
    <source>
        <dbReference type="Proteomes" id="UP001501166"/>
    </source>
</evidence>
<dbReference type="PRINTS" id="PR00162">
    <property type="entry name" value="RIESKE"/>
</dbReference>
<keyword evidence="5" id="KW-1015">Disulfide bond</keyword>
<dbReference type="InterPro" id="IPR005805">
    <property type="entry name" value="Rieske_Fe-S_prot_C"/>
</dbReference>
<feature type="domain" description="Rieske" evidence="6">
    <location>
        <begin position="431"/>
        <end position="514"/>
    </location>
</feature>
<keyword evidence="1" id="KW-0001">2Fe-2S</keyword>
<evidence type="ECO:0000256" key="3">
    <source>
        <dbReference type="ARBA" id="ARBA00023004"/>
    </source>
</evidence>
<name>A0ABP3HEN6_9LACT</name>